<evidence type="ECO:0000256" key="2">
    <source>
        <dbReference type="ARBA" id="ARBA00022490"/>
    </source>
</evidence>
<keyword evidence="6" id="KW-1185">Reference proteome</keyword>
<evidence type="ECO:0000256" key="4">
    <source>
        <dbReference type="ARBA" id="ARBA00023273"/>
    </source>
</evidence>
<evidence type="ECO:0000256" key="1">
    <source>
        <dbReference type="ARBA" id="ARBA00004430"/>
    </source>
</evidence>
<protein>
    <submittedName>
        <fullName evidence="5">Uncharacterized protein</fullName>
    </submittedName>
</protein>
<reference evidence="5" key="1">
    <citation type="thesis" date="2020" institute="ProQuest LLC" country="789 East Eisenhower Parkway, Ann Arbor, MI, USA">
        <title>Comparative Genomics and Chromosome Evolution.</title>
        <authorList>
            <person name="Mudd A.B."/>
        </authorList>
    </citation>
    <scope>NUCLEOTIDE SEQUENCE</scope>
    <source>
        <strain evidence="5">1538</strain>
        <tissue evidence="5">Blood</tissue>
    </source>
</reference>
<dbReference type="GO" id="GO:0035082">
    <property type="term" value="P:axoneme assembly"/>
    <property type="evidence" value="ECO:0007669"/>
    <property type="project" value="InterPro"/>
</dbReference>
<sequence length="149" mass="16536">MGWQSYYGDSTTYSTESGLQVDVQSAPKAQVTENMSSLEGQMPTLEMDKEQIKATCTNPGNPVFSCTTNPKTTSSGVFQTKPSSILFRTTSSEYGALRPTYEMAPCYHYPVSQKFSEHLGTCGMYRNHSLNTATDRSRVHNCINLHNTL</sequence>
<evidence type="ECO:0000256" key="3">
    <source>
        <dbReference type="ARBA" id="ARBA00023212"/>
    </source>
</evidence>
<proteinExistence type="predicted"/>
<keyword evidence="3" id="KW-0206">Cytoskeleton</keyword>
<keyword evidence="2" id="KW-0963">Cytoplasm</keyword>
<gene>
    <name evidence="5" type="ORF">GDO54_007519</name>
</gene>
<dbReference type="PANTHER" id="PTHR20899:SF4">
    <property type="entry name" value="PIERCER OF MICROTUBULE WALL 2 PROTEIN"/>
    <property type="match status" value="1"/>
</dbReference>
<evidence type="ECO:0000313" key="5">
    <source>
        <dbReference type="EMBL" id="DBA31734.1"/>
    </source>
</evidence>
<dbReference type="PANTHER" id="PTHR20899">
    <property type="entry name" value="PIERCE HOMOLOG"/>
    <property type="match status" value="1"/>
</dbReference>
<evidence type="ECO:0000313" key="6">
    <source>
        <dbReference type="Proteomes" id="UP001181693"/>
    </source>
</evidence>
<dbReference type="InterPro" id="IPR026507">
    <property type="entry name" value="PIRC1/2"/>
</dbReference>
<dbReference type="GO" id="GO:0005879">
    <property type="term" value="C:axonemal microtubule"/>
    <property type="evidence" value="ECO:0007669"/>
    <property type="project" value="InterPro"/>
</dbReference>
<keyword evidence="4" id="KW-0966">Cell projection</keyword>
<dbReference type="EMBL" id="DYDO01000002">
    <property type="protein sequence ID" value="DBA31734.1"/>
    <property type="molecule type" value="Genomic_DNA"/>
</dbReference>
<dbReference type="Proteomes" id="UP001181693">
    <property type="component" value="Unassembled WGS sequence"/>
</dbReference>
<dbReference type="Pfam" id="PF14892">
    <property type="entry name" value="PIRC1_2"/>
    <property type="match status" value="1"/>
</dbReference>
<accession>A0AAV3AYU4</accession>
<comment type="caution">
    <text evidence="5">The sequence shown here is derived from an EMBL/GenBank/DDBJ whole genome shotgun (WGS) entry which is preliminary data.</text>
</comment>
<dbReference type="AlphaFoldDB" id="A0AAV3AYU4"/>
<name>A0AAV3AYU4_PYXAD</name>
<organism evidence="5 6">
    <name type="scientific">Pyxicephalus adspersus</name>
    <name type="common">African bullfrog</name>
    <dbReference type="NCBI Taxonomy" id="30357"/>
    <lineage>
        <taxon>Eukaryota</taxon>
        <taxon>Metazoa</taxon>
        <taxon>Chordata</taxon>
        <taxon>Craniata</taxon>
        <taxon>Vertebrata</taxon>
        <taxon>Euteleostomi</taxon>
        <taxon>Amphibia</taxon>
        <taxon>Batrachia</taxon>
        <taxon>Anura</taxon>
        <taxon>Neobatrachia</taxon>
        <taxon>Ranoidea</taxon>
        <taxon>Pyxicephalidae</taxon>
        <taxon>Pyxicephalinae</taxon>
        <taxon>Pyxicephalus</taxon>
    </lineage>
</organism>
<comment type="subcellular location">
    <subcellularLocation>
        <location evidence="1">Cytoplasm</location>
        <location evidence="1">Cytoskeleton</location>
        <location evidence="1">Cilium axoneme</location>
    </subcellularLocation>
</comment>